<accession>A0A4E0QQ96</accession>
<evidence type="ECO:0000313" key="2">
    <source>
        <dbReference type="Proteomes" id="UP000030428"/>
    </source>
</evidence>
<organism evidence="1 2">
    <name type="scientific">Candidatus Thiomargarita nelsonii</name>
    <dbReference type="NCBI Taxonomy" id="1003181"/>
    <lineage>
        <taxon>Bacteria</taxon>
        <taxon>Pseudomonadati</taxon>
        <taxon>Pseudomonadota</taxon>
        <taxon>Gammaproteobacteria</taxon>
        <taxon>Thiotrichales</taxon>
        <taxon>Thiotrichaceae</taxon>
        <taxon>Thiomargarita</taxon>
    </lineage>
</organism>
<dbReference type="Proteomes" id="UP000030428">
    <property type="component" value="Unassembled WGS sequence"/>
</dbReference>
<keyword evidence="2" id="KW-1185">Reference proteome</keyword>
<reference evidence="1 2" key="1">
    <citation type="journal article" date="2016" name="Front. Microbiol.">
        <title>Single-Cell (Meta-)Genomics of a Dimorphic Candidatus Thiomargarita nelsonii Reveals Genomic Plasticity.</title>
        <authorList>
            <person name="Flood B.E."/>
            <person name="Fliss P."/>
            <person name="Jones D.S."/>
            <person name="Dick G.J."/>
            <person name="Jain S."/>
            <person name="Kaster A.K."/>
            <person name="Winkel M."/>
            <person name="Mussmann M."/>
            <person name="Bailey J."/>
        </authorList>
    </citation>
    <scope>NUCLEOTIDE SEQUENCE [LARGE SCALE GENOMIC DNA]</scope>
    <source>
        <strain evidence="1">Hydrate Ridge</strain>
    </source>
</reference>
<dbReference type="EMBL" id="JSZA02000331">
    <property type="protein sequence ID" value="TGN99825.1"/>
    <property type="molecule type" value="Genomic_DNA"/>
</dbReference>
<name>A0A4E0QQ96_9GAMM</name>
<evidence type="ECO:0000313" key="1">
    <source>
        <dbReference type="EMBL" id="TGN99825.1"/>
    </source>
</evidence>
<gene>
    <name evidence="1" type="ORF">PN36_33230</name>
</gene>
<comment type="caution">
    <text evidence="1">The sequence shown here is derived from an EMBL/GenBank/DDBJ whole genome shotgun (WGS) entry which is preliminary data.</text>
</comment>
<proteinExistence type="predicted"/>
<dbReference type="AlphaFoldDB" id="A0A4E0QQ96"/>
<protein>
    <submittedName>
        <fullName evidence="1">Uncharacterized protein</fullName>
    </submittedName>
</protein>
<sequence length="94" mass="9774">MAYAKTIASGANAKYNGSTNQLDASDTIAFDCNSDSVDLRVVTTNVSGPDFNNHLVNVDTSTVGTLVTNVQAITGNVTIVSPYASGNHVPTQCH</sequence>